<reference evidence="2" key="1">
    <citation type="journal article" date="2022" name="Mol. Ecol. Resour.">
        <title>The genomes of chicory, endive, great burdock and yacon provide insights into Asteraceae palaeo-polyploidization history and plant inulin production.</title>
        <authorList>
            <person name="Fan W."/>
            <person name="Wang S."/>
            <person name="Wang H."/>
            <person name="Wang A."/>
            <person name="Jiang F."/>
            <person name="Liu H."/>
            <person name="Zhao H."/>
            <person name="Xu D."/>
            <person name="Zhang Y."/>
        </authorList>
    </citation>
    <scope>NUCLEOTIDE SEQUENCE [LARGE SCALE GENOMIC DNA]</scope>
    <source>
        <strain evidence="2">cv. Yunnan</strain>
    </source>
</reference>
<name>A0ACB9IJY9_9ASTR</name>
<accession>A0ACB9IJY9</accession>
<comment type="caution">
    <text evidence="1">The sequence shown here is derived from an EMBL/GenBank/DDBJ whole genome shotgun (WGS) entry which is preliminary data.</text>
</comment>
<organism evidence="1 2">
    <name type="scientific">Smallanthus sonchifolius</name>
    <dbReference type="NCBI Taxonomy" id="185202"/>
    <lineage>
        <taxon>Eukaryota</taxon>
        <taxon>Viridiplantae</taxon>
        <taxon>Streptophyta</taxon>
        <taxon>Embryophyta</taxon>
        <taxon>Tracheophyta</taxon>
        <taxon>Spermatophyta</taxon>
        <taxon>Magnoliopsida</taxon>
        <taxon>eudicotyledons</taxon>
        <taxon>Gunneridae</taxon>
        <taxon>Pentapetalae</taxon>
        <taxon>asterids</taxon>
        <taxon>campanulids</taxon>
        <taxon>Asterales</taxon>
        <taxon>Asteraceae</taxon>
        <taxon>Asteroideae</taxon>
        <taxon>Heliantheae alliance</taxon>
        <taxon>Millerieae</taxon>
        <taxon>Smallanthus</taxon>
    </lineage>
</organism>
<gene>
    <name evidence="1" type="ORF">L1987_24537</name>
</gene>
<protein>
    <submittedName>
        <fullName evidence="1">Uncharacterized protein</fullName>
    </submittedName>
</protein>
<reference evidence="1 2" key="2">
    <citation type="journal article" date="2022" name="Mol. Ecol. Resour.">
        <title>The genomes of chicory, endive, great burdock and yacon provide insights into Asteraceae paleo-polyploidization history and plant inulin production.</title>
        <authorList>
            <person name="Fan W."/>
            <person name="Wang S."/>
            <person name="Wang H."/>
            <person name="Wang A."/>
            <person name="Jiang F."/>
            <person name="Liu H."/>
            <person name="Zhao H."/>
            <person name="Xu D."/>
            <person name="Zhang Y."/>
        </authorList>
    </citation>
    <scope>NUCLEOTIDE SEQUENCE [LARGE SCALE GENOMIC DNA]</scope>
    <source>
        <strain evidence="2">cv. Yunnan</strain>
        <tissue evidence="1">Leaves</tissue>
    </source>
</reference>
<evidence type="ECO:0000313" key="1">
    <source>
        <dbReference type="EMBL" id="KAI3808583.1"/>
    </source>
</evidence>
<keyword evidence="2" id="KW-1185">Reference proteome</keyword>
<evidence type="ECO:0000313" key="2">
    <source>
        <dbReference type="Proteomes" id="UP001056120"/>
    </source>
</evidence>
<dbReference type="Proteomes" id="UP001056120">
    <property type="component" value="Linkage Group LG08"/>
</dbReference>
<dbReference type="EMBL" id="CM042025">
    <property type="protein sequence ID" value="KAI3808583.1"/>
    <property type="molecule type" value="Genomic_DNA"/>
</dbReference>
<sequence>MEAQALSLSTNLRMLTGSNALLDRTVSTATSRACGFSGSCSVPGLPEFIIGLDQRVAELKYMLLKEDTRRLVVSAPGGIFGDNILYVTVSTETSLKSIAQSLFKHYDINDFQFSSEEDTKNQIENLIRQKGSGNMLLVLDDVWSKSESVIQDLKFEIPGFKILVTSVSKMVESCKGIPLALTVVGASLCRQPEVKWRATLRKWSQGQSILKSHEQLLLCLQTSVDALDELHKSCFLDLGMFPEDDRIAGTALMDMWMELYNLDDDQGLDALLRLSSRNLINLVPIRKAAGEIEGHCNEEFNSTWYDLNAPNVEVLILNIRSENYTLPEFIKRMSQLKIGDALNSGTIASPYMPENLKDREFDLCYDLKELPAGLCSYVHLQKLIITNSQELDALPKDLGNRENLEILRLHCCTKLKELRESIIRLGKLSLFDISDCSSITALPKQIDELSSLRFIDISGCEGLEMLPMSLTRLKKLKGVWCDEERSYLWKSIESDLCNVKINFVEEDRSRTLKKICQ</sequence>
<proteinExistence type="predicted"/>